<gene>
    <name evidence="1" type="ordered locus">Mmc1_1228</name>
</gene>
<evidence type="ECO:0000313" key="1">
    <source>
        <dbReference type="EMBL" id="ABK43739.1"/>
    </source>
</evidence>
<dbReference type="eggNOG" id="ENOG502ZFZF">
    <property type="taxonomic scope" value="Bacteria"/>
</dbReference>
<evidence type="ECO:0000313" key="2">
    <source>
        <dbReference type="Proteomes" id="UP000002586"/>
    </source>
</evidence>
<dbReference type="RefSeq" id="WP_011712894.1">
    <property type="nucleotide sequence ID" value="NC_008576.1"/>
</dbReference>
<reference evidence="2" key="1">
    <citation type="journal article" date="2009" name="Appl. Environ. Microbiol.">
        <title>Complete genome sequence of the chemolithoautotrophic marine magnetotactic coccus strain MC-1.</title>
        <authorList>
            <person name="Schubbe S."/>
            <person name="Williams T.J."/>
            <person name="Xie G."/>
            <person name="Kiss H.E."/>
            <person name="Brettin T.S."/>
            <person name="Martinez D."/>
            <person name="Ross C.A."/>
            <person name="Schuler D."/>
            <person name="Cox B.L."/>
            <person name="Nealson K.H."/>
            <person name="Bazylinski D.A."/>
        </authorList>
    </citation>
    <scope>NUCLEOTIDE SEQUENCE [LARGE SCALE GENOMIC DNA]</scope>
    <source>
        <strain evidence="2">ATCC BAA-1437 / JCM 17883 / MC-1</strain>
    </source>
</reference>
<dbReference type="AlphaFoldDB" id="A0L6Z6"/>
<sequence length="146" mass="17037">MKHFELMKKVAVLPELSTPKLRAMWIEYHDSEPPPFNRSFLVKRLAYRLQELAYGGMSQETKKRLEALDAEAEQERKPTKEQVLPGTRLIREWKGEDHVCTVLEDGFEYGGRRFKSLTAVANFITGSRWNGHVFWGLRKQKRGTTQ</sequence>
<dbReference type="Pfam" id="PF11149">
    <property type="entry name" value="DUF2924"/>
    <property type="match status" value="1"/>
</dbReference>
<dbReference type="HOGENOM" id="CLU_124387_1_0_5"/>
<reference evidence="1 2" key="2">
    <citation type="journal article" date="2012" name="Int. J. Syst. Evol. Microbiol.">
        <title>Magnetococcus marinus gen. nov., sp. nov., a marine, magnetotactic bacterium that represents a novel lineage (Magnetococcaceae fam. nov.; Magnetococcales ord. nov.) at the base of the Alphaproteobacteria.</title>
        <authorList>
            <person name="Bazylinski D.A."/>
            <person name="Williams T.J."/>
            <person name="Lefevre C.T."/>
            <person name="Berg R.J."/>
            <person name="Zhang C.L."/>
            <person name="Bowser S.S."/>
            <person name="Dean A.J."/>
            <person name="Beveridge T.J."/>
        </authorList>
    </citation>
    <scope>NUCLEOTIDE SEQUENCE [LARGE SCALE GENOMIC DNA]</scope>
    <source>
        <strain evidence="2">ATCC BAA-1437 / JCM 17883 / MC-1</strain>
    </source>
</reference>
<dbReference type="Proteomes" id="UP000002586">
    <property type="component" value="Chromosome"/>
</dbReference>
<dbReference type="OrthoDB" id="284135at2"/>
<dbReference type="STRING" id="156889.Mmc1_1228"/>
<keyword evidence="2" id="KW-1185">Reference proteome</keyword>
<evidence type="ECO:0008006" key="3">
    <source>
        <dbReference type="Google" id="ProtNLM"/>
    </source>
</evidence>
<proteinExistence type="predicted"/>
<dbReference type="EMBL" id="CP000471">
    <property type="protein sequence ID" value="ABK43739.1"/>
    <property type="molecule type" value="Genomic_DNA"/>
</dbReference>
<accession>A0L6Z6</accession>
<dbReference type="InterPro" id="IPR021322">
    <property type="entry name" value="DUF2924"/>
</dbReference>
<name>A0L6Z6_MAGMM</name>
<protein>
    <recommendedName>
        <fullName evidence="3">Bacteriophage-related protein</fullName>
    </recommendedName>
</protein>
<dbReference type="KEGG" id="mgm:Mmc1_1228"/>
<organism evidence="1 2">
    <name type="scientific">Magnetococcus marinus (strain ATCC BAA-1437 / JCM 17883 / MC-1)</name>
    <dbReference type="NCBI Taxonomy" id="156889"/>
    <lineage>
        <taxon>Bacteria</taxon>
        <taxon>Pseudomonadati</taxon>
        <taxon>Pseudomonadota</taxon>
        <taxon>Magnetococcia</taxon>
        <taxon>Magnetococcales</taxon>
        <taxon>Magnetococcaceae</taxon>
        <taxon>Magnetococcus</taxon>
    </lineage>
</organism>